<evidence type="ECO:0000313" key="1">
    <source>
        <dbReference type="EMBL" id="KPM44739.1"/>
    </source>
</evidence>
<organism evidence="1 2">
    <name type="scientific">Neonectria ditissima</name>
    <dbReference type="NCBI Taxonomy" id="78410"/>
    <lineage>
        <taxon>Eukaryota</taxon>
        <taxon>Fungi</taxon>
        <taxon>Dikarya</taxon>
        <taxon>Ascomycota</taxon>
        <taxon>Pezizomycotina</taxon>
        <taxon>Sordariomycetes</taxon>
        <taxon>Hypocreomycetidae</taxon>
        <taxon>Hypocreales</taxon>
        <taxon>Nectriaceae</taxon>
        <taxon>Neonectria</taxon>
    </lineage>
</organism>
<protein>
    <recommendedName>
        <fullName evidence="3">Calcofluor white hypersensitive protein</fullName>
    </recommendedName>
</protein>
<comment type="caution">
    <text evidence="1">The sequence shown here is derived from an EMBL/GenBank/DDBJ whole genome shotgun (WGS) entry which is preliminary data.</text>
</comment>
<name>A0A0P7BTH2_9HYPO</name>
<evidence type="ECO:0000313" key="2">
    <source>
        <dbReference type="Proteomes" id="UP000050424"/>
    </source>
</evidence>
<evidence type="ECO:0008006" key="3">
    <source>
        <dbReference type="Google" id="ProtNLM"/>
    </source>
</evidence>
<dbReference type="OrthoDB" id="5355126at2759"/>
<proteinExistence type="predicted"/>
<gene>
    <name evidence="1" type="ORF">AK830_g1777</name>
</gene>
<accession>A0A0P7BTH2</accession>
<keyword evidence="2" id="KW-1185">Reference proteome</keyword>
<reference evidence="1 2" key="1">
    <citation type="submission" date="2015-09" db="EMBL/GenBank/DDBJ databases">
        <title>Draft genome of a European isolate of the apple canker pathogen Neonectria ditissima.</title>
        <authorList>
            <person name="Gomez-Cortecero A."/>
            <person name="Harrison R.J."/>
            <person name="Armitage A.D."/>
        </authorList>
    </citation>
    <scope>NUCLEOTIDE SEQUENCE [LARGE SCALE GENOMIC DNA]</scope>
    <source>
        <strain evidence="1 2">R09/05</strain>
    </source>
</reference>
<dbReference type="EMBL" id="LKCW01000015">
    <property type="protein sequence ID" value="KPM44739.1"/>
    <property type="molecule type" value="Genomic_DNA"/>
</dbReference>
<dbReference type="Proteomes" id="UP000050424">
    <property type="component" value="Unassembled WGS sequence"/>
</dbReference>
<dbReference type="AlphaFoldDB" id="A0A0P7BTH2"/>
<sequence>MSRSRVPLIVGLTAAGGVGYYLYGAGGSPRAAENKFESDAHKAAANVKSHLPVNQYTNAEKGLKGYGQEAGAKVDHAIGEVDKQAGVAKSTAESYAKDAKAEALKAVDKFDAKVEDGAAKAKSGVSSWFGGSK</sequence>